<dbReference type="Proteomes" id="UP000054560">
    <property type="component" value="Unassembled WGS sequence"/>
</dbReference>
<dbReference type="EMBL" id="KQ242115">
    <property type="protein sequence ID" value="KNC80731.1"/>
    <property type="molecule type" value="Genomic_DNA"/>
</dbReference>
<dbReference type="AlphaFoldDB" id="A0A0L0FVZ4"/>
<name>A0A0L0FVZ4_9EUKA</name>
<protein>
    <submittedName>
        <fullName evidence="1">Uncharacterized protein</fullName>
    </submittedName>
</protein>
<reference evidence="1 2" key="1">
    <citation type="submission" date="2011-02" db="EMBL/GenBank/DDBJ databases">
        <title>The Genome Sequence of Sphaeroforma arctica JP610.</title>
        <authorList>
            <consortium name="The Broad Institute Genome Sequencing Platform"/>
            <person name="Russ C."/>
            <person name="Cuomo C."/>
            <person name="Young S.K."/>
            <person name="Zeng Q."/>
            <person name="Gargeya S."/>
            <person name="Alvarado L."/>
            <person name="Berlin A."/>
            <person name="Chapman S.B."/>
            <person name="Chen Z."/>
            <person name="Freedman E."/>
            <person name="Gellesch M."/>
            <person name="Goldberg J."/>
            <person name="Griggs A."/>
            <person name="Gujja S."/>
            <person name="Heilman E."/>
            <person name="Heiman D."/>
            <person name="Howarth C."/>
            <person name="Mehta T."/>
            <person name="Neiman D."/>
            <person name="Pearson M."/>
            <person name="Roberts A."/>
            <person name="Saif S."/>
            <person name="Shea T."/>
            <person name="Shenoy N."/>
            <person name="Sisk P."/>
            <person name="Stolte C."/>
            <person name="Sykes S."/>
            <person name="White J."/>
            <person name="Yandava C."/>
            <person name="Burger G."/>
            <person name="Gray M.W."/>
            <person name="Holland P.W.H."/>
            <person name="King N."/>
            <person name="Lang F.B.F."/>
            <person name="Roger A.J."/>
            <person name="Ruiz-Trillo I."/>
            <person name="Haas B."/>
            <person name="Nusbaum C."/>
            <person name="Birren B."/>
        </authorList>
    </citation>
    <scope>NUCLEOTIDE SEQUENCE [LARGE SCALE GENOMIC DNA]</scope>
    <source>
        <strain evidence="1 2">JP610</strain>
    </source>
</reference>
<evidence type="ECO:0000313" key="2">
    <source>
        <dbReference type="Proteomes" id="UP000054560"/>
    </source>
</evidence>
<dbReference type="GeneID" id="25907419"/>
<organism evidence="1 2">
    <name type="scientific">Sphaeroforma arctica JP610</name>
    <dbReference type="NCBI Taxonomy" id="667725"/>
    <lineage>
        <taxon>Eukaryota</taxon>
        <taxon>Ichthyosporea</taxon>
        <taxon>Ichthyophonida</taxon>
        <taxon>Sphaeroforma</taxon>
    </lineage>
</organism>
<dbReference type="RefSeq" id="XP_014154633.1">
    <property type="nucleotide sequence ID" value="XM_014299158.1"/>
</dbReference>
<accession>A0A0L0FVZ4</accession>
<keyword evidence="2" id="KW-1185">Reference proteome</keyword>
<proteinExistence type="predicted"/>
<sequence>MGHDSLREPAESRWIRKFARARMLDVKGEACITVAIGMAFGATASRCDGGSEKIGGRHGLGLLSYGELVHVMHVE</sequence>
<gene>
    <name evidence="1" type="ORF">SARC_06915</name>
</gene>
<evidence type="ECO:0000313" key="1">
    <source>
        <dbReference type="EMBL" id="KNC80731.1"/>
    </source>
</evidence>